<dbReference type="Gene3D" id="3.20.20.140">
    <property type="entry name" value="Metal-dependent hydrolases"/>
    <property type="match status" value="1"/>
</dbReference>
<comment type="caution">
    <text evidence="5">The sequence shown here is derived from an EMBL/GenBank/DDBJ whole genome shotgun (WGS) entry which is preliminary data.</text>
</comment>
<dbReference type="OrthoDB" id="17948at2759"/>
<feature type="region of interest" description="Disordered" evidence="4">
    <location>
        <begin position="80"/>
        <end position="102"/>
    </location>
</feature>
<dbReference type="SUPFAM" id="SSF89550">
    <property type="entry name" value="PHP domain-like"/>
    <property type="match status" value="1"/>
</dbReference>
<dbReference type="InterPro" id="IPR002738">
    <property type="entry name" value="RNase_P_p30"/>
</dbReference>
<gene>
    <name evidence="5" type="ORF">AX774_g407</name>
</gene>
<keyword evidence="6" id="KW-1185">Reference proteome</keyword>
<dbReference type="InterPro" id="IPR016195">
    <property type="entry name" value="Pol/histidinol_Pase-like"/>
</dbReference>
<accession>A0A1R1PYJ0</accession>
<dbReference type="GO" id="GO:0003723">
    <property type="term" value="F:RNA binding"/>
    <property type="evidence" value="ECO:0007669"/>
    <property type="project" value="TreeGrafter"/>
</dbReference>
<sequence length="102" mass="10968">MSGGKGSGGILITSGAECGFDLRSPYDVTNLVTFTGLNAALVKQCISEIPRLVLLHSDNRRYYQKSTAMAVLTNEKKRANFDTVSGRDNGDGNSNKKPKVTT</sequence>
<dbReference type="PANTHER" id="PTHR13031:SF0">
    <property type="entry name" value="RIBONUCLEASE P PROTEIN SUBUNIT P30"/>
    <property type="match status" value="1"/>
</dbReference>
<organism evidence="5 6">
    <name type="scientific">Zancudomyces culisetae</name>
    <name type="common">Gut fungus</name>
    <name type="synonym">Smittium culisetae</name>
    <dbReference type="NCBI Taxonomy" id="1213189"/>
    <lineage>
        <taxon>Eukaryota</taxon>
        <taxon>Fungi</taxon>
        <taxon>Fungi incertae sedis</taxon>
        <taxon>Zoopagomycota</taxon>
        <taxon>Kickxellomycotina</taxon>
        <taxon>Harpellomycetes</taxon>
        <taxon>Harpellales</taxon>
        <taxon>Legeriomycetaceae</taxon>
        <taxon>Zancudomyces</taxon>
    </lineage>
</organism>
<name>A0A1R1PYJ0_ZANCU</name>
<evidence type="ECO:0000256" key="4">
    <source>
        <dbReference type="SAM" id="MobiDB-lite"/>
    </source>
</evidence>
<evidence type="ECO:0000256" key="1">
    <source>
        <dbReference type="ARBA" id="ARBA00004123"/>
    </source>
</evidence>
<dbReference type="AlphaFoldDB" id="A0A1R1PYJ0"/>
<dbReference type="EMBL" id="LSSK01000021">
    <property type="protein sequence ID" value="OMH86026.1"/>
    <property type="molecule type" value="Genomic_DNA"/>
</dbReference>
<comment type="similarity">
    <text evidence="2">Belongs to the eukaryotic/archaeal RNase P protein component 3 family.</text>
</comment>
<evidence type="ECO:0000313" key="6">
    <source>
        <dbReference type="Proteomes" id="UP000188320"/>
    </source>
</evidence>
<comment type="subcellular location">
    <subcellularLocation>
        <location evidence="1">Nucleus</location>
    </subcellularLocation>
</comment>
<evidence type="ECO:0000256" key="2">
    <source>
        <dbReference type="ARBA" id="ARBA00007331"/>
    </source>
</evidence>
<reference evidence="6" key="1">
    <citation type="submission" date="2017-01" db="EMBL/GenBank/DDBJ databases">
        <authorList>
            <person name="Wang Y."/>
            <person name="White M."/>
            <person name="Kvist S."/>
            <person name="Moncalvo J.-M."/>
        </authorList>
    </citation>
    <scope>NUCLEOTIDE SEQUENCE [LARGE SCALE GENOMIC DNA]</scope>
    <source>
        <strain evidence="6">COL-18-3</strain>
    </source>
</reference>
<keyword evidence="3" id="KW-0819">tRNA processing</keyword>
<proteinExistence type="inferred from homology"/>
<dbReference type="GO" id="GO:0005634">
    <property type="term" value="C:nucleus"/>
    <property type="evidence" value="ECO:0007669"/>
    <property type="project" value="UniProtKB-SubCell"/>
</dbReference>
<evidence type="ECO:0000313" key="5">
    <source>
        <dbReference type="EMBL" id="OMH86026.1"/>
    </source>
</evidence>
<dbReference type="Proteomes" id="UP000188320">
    <property type="component" value="Unassembled WGS sequence"/>
</dbReference>
<dbReference type="PANTHER" id="PTHR13031">
    <property type="entry name" value="RIBONUCLEASE P SUBUNIT P30"/>
    <property type="match status" value="1"/>
</dbReference>
<evidence type="ECO:0000256" key="3">
    <source>
        <dbReference type="ARBA" id="ARBA00022694"/>
    </source>
</evidence>
<protein>
    <submittedName>
        <fullName evidence="5">Uncharacterized protein</fullName>
    </submittedName>
</protein>
<dbReference type="GO" id="GO:0008033">
    <property type="term" value="P:tRNA processing"/>
    <property type="evidence" value="ECO:0007669"/>
    <property type="project" value="UniProtKB-KW"/>
</dbReference>